<sequence length="315" mass="35691">MDSKIVNPKYEQWVTSDLLLLGWIYNSMVPDVALQLIGFNTAKDLWEAIQILFGIQSRAKEDFLRQTFQTTQKGNYKMKDYLRIMKTNADNLGQAESPIPLRCLITQVLLGLDEVYNPVTAVIQGKPDISLLDMQSELLIFEKRLEHQKSQRNPGNVISNPFLMLIRLVETILIKMDSETILMAADVVEEEAKDTGRVLLKGTLCDGLYYLEGVAVKSVGELEHSDNSKKQFQHINNASILVLSEKVSSSIGASKTVRHRRLGHPSMKILNSLLQDCNKLVNDNEEPKFCESYQLGKAHKLPFNLSQNKQLIFLI</sequence>
<dbReference type="GeneID" id="127148378"/>
<reference evidence="3" key="1">
    <citation type="submission" date="2025-08" db="UniProtKB">
        <authorList>
            <consortium name="RefSeq"/>
        </authorList>
    </citation>
    <scope>IDENTIFICATION</scope>
    <source>
        <tissue evidence="3">Stem</tissue>
    </source>
</reference>
<dbReference type="Pfam" id="PF14223">
    <property type="entry name" value="Retrotran_gag_2"/>
    <property type="match status" value="1"/>
</dbReference>
<evidence type="ECO:0000313" key="3">
    <source>
        <dbReference type="RefSeq" id="XP_050937843.1"/>
    </source>
</evidence>
<feature type="domain" description="GAG-pre-integrase" evidence="1">
    <location>
        <begin position="253"/>
        <end position="297"/>
    </location>
</feature>
<accession>A0ABM3KJ74</accession>
<keyword evidence="2" id="KW-1185">Reference proteome</keyword>
<dbReference type="PANTHER" id="PTHR47481">
    <property type="match status" value="1"/>
</dbReference>
<evidence type="ECO:0000259" key="1">
    <source>
        <dbReference type="Pfam" id="PF13976"/>
    </source>
</evidence>
<protein>
    <submittedName>
        <fullName evidence="3">Uncharacterized protein LOC127148378</fullName>
    </submittedName>
</protein>
<dbReference type="Pfam" id="PF13976">
    <property type="entry name" value="gag_pre-integrs"/>
    <property type="match status" value="1"/>
</dbReference>
<dbReference type="InterPro" id="IPR025724">
    <property type="entry name" value="GAG-pre-integrase_dom"/>
</dbReference>
<dbReference type="Proteomes" id="UP001652600">
    <property type="component" value="Chromosome 3"/>
</dbReference>
<evidence type="ECO:0000313" key="2">
    <source>
        <dbReference type="Proteomes" id="UP001652600"/>
    </source>
</evidence>
<gene>
    <name evidence="3" type="primary">LOC127148378</name>
</gene>
<dbReference type="RefSeq" id="XP_050937843.1">
    <property type="nucleotide sequence ID" value="XM_051081886.1"/>
</dbReference>
<name>A0ABM3KJ74_CUCME</name>
<proteinExistence type="predicted"/>
<dbReference type="PANTHER" id="PTHR47481:SF34">
    <property type="entry name" value="CCHC-TYPE DOMAIN-CONTAINING PROTEIN"/>
    <property type="match status" value="1"/>
</dbReference>
<organism evidence="2 3">
    <name type="scientific">Cucumis melo</name>
    <name type="common">Muskmelon</name>
    <dbReference type="NCBI Taxonomy" id="3656"/>
    <lineage>
        <taxon>Eukaryota</taxon>
        <taxon>Viridiplantae</taxon>
        <taxon>Streptophyta</taxon>
        <taxon>Embryophyta</taxon>
        <taxon>Tracheophyta</taxon>
        <taxon>Spermatophyta</taxon>
        <taxon>Magnoliopsida</taxon>
        <taxon>eudicotyledons</taxon>
        <taxon>Gunneridae</taxon>
        <taxon>Pentapetalae</taxon>
        <taxon>rosids</taxon>
        <taxon>fabids</taxon>
        <taxon>Cucurbitales</taxon>
        <taxon>Cucurbitaceae</taxon>
        <taxon>Benincaseae</taxon>
        <taxon>Cucumis</taxon>
    </lineage>
</organism>